<dbReference type="RefSeq" id="WP_184581191.1">
    <property type="nucleotide sequence ID" value="NZ_JACHJT010000001.1"/>
</dbReference>
<evidence type="ECO:0000256" key="4">
    <source>
        <dbReference type="ARBA" id="ARBA00021735"/>
    </source>
</evidence>
<keyword evidence="7" id="KW-1185">Reference proteome</keyword>
<dbReference type="Proteomes" id="UP000523007">
    <property type="component" value="Unassembled WGS sequence"/>
</dbReference>
<evidence type="ECO:0000256" key="2">
    <source>
        <dbReference type="ARBA" id="ARBA00006472"/>
    </source>
</evidence>
<dbReference type="Pfam" id="PF01329">
    <property type="entry name" value="Pterin_4a"/>
    <property type="match status" value="1"/>
</dbReference>
<reference evidence="6 7" key="1">
    <citation type="submission" date="2020-08" db="EMBL/GenBank/DDBJ databases">
        <title>Sequencing the genomes of 1000 actinobacteria strains.</title>
        <authorList>
            <person name="Klenk H.-P."/>
        </authorList>
    </citation>
    <scope>NUCLEOTIDE SEQUENCE [LARGE SCALE GENOMIC DNA]</scope>
    <source>
        <strain evidence="6 7">DSM 102030</strain>
    </source>
</reference>
<dbReference type="GO" id="GO:0008124">
    <property type="term" value="F:4-alpha-hydroxytetrahydrobiopterin dehydratase activity"/>
    <property type="evidence" value="ECO:0007669"/>
    <property type="project" value="UniProtKB-EC"/>
</dbReference>
<comment type="catalytic activity">
    <reaction evidence="1">
        <text>(4aS,6R)-4a-hydroxy-L-erythro-5,6,7,8-tetrahydrobiopterin = (6R)-L-erythro-6,7-dihydrobiopterin + H2O</text>
        <dbReference type="Rhea" id="RHEA:11920"/>
        <dbReference type="ChEBI" id="CHEBI:15377"/>
        <dbReference type="ChEBI" id="CHEBI:15642"/>
        <dbReference type="ChEBI" id="CHEBI:43120"/>
        <dbReference type="EC" id="4.2.1.96"/>
    </reaction>
</comment>
<dbReference type="EMBL" id="JACHJT010000001">
    <property type="protein sequence ID" value="MBB4933606.1"/>
    <property type="molecule type" value="Genomic_DNA"/>
</dbReference>
<sequence>MIAHQELVDRVAAREGISGADDARQAVQSVLTVLAPHVGSQVRARLAETLPASLVTIPEGDRPGAAAESGDLALEVARAMDCPPERGLHLARLVLSEIGDAAPDLGAELAKALPEELAEWAGDPVGAAGRADAGATGAPSRLDSQTVRTVLDRMPEWDGDTSGLTRVVRVPQDRLPPLEGRVDRVGRELGHPAHRERVAGGVTFTVRTASVGAVTTRDVELAERIEQAIAEVGSGG</sequence>
<dbReference type="InterPro" id="IPR036428">
    <property type="entry name" value="PCD_sf"/>
</dbReference>
<evidence type="ECO:0000256" key="5">
    <source>
        <dbReference type="ARBA" id="ARBA00023239"/>
    </source>
</evidence>
<proteinExistence type="inferred from homology"/>
<comment type="similarity">
    <text evidence="2">Belongs to the pterin-4-alpha-carbinolamine dehydratase family.</text>
</comment>
<keyword evidence="5" id="KW-0456">Lyase</keyword>
<dbReference type="SUPFAM" id="SSF55248">
    <property type="entry name" value="PCD-like"/>
    <property type="match status" value="1"/>
</dbReference>
<protein>
    <recommendedName>
        <fullName evidence="4">Putative pterin-4-alpha-carbinolamine dehydratase</fullName>
        <ecNumber evidence="3">4.2.1.96</ecNumber>
    </recommendedName>
</protein>
<organism evidence="6 7">
    <name type="scientific">Lipingzhangella halophila</name>
    <dbReference type="NCBI Taxonomy" id="1783352"/>
    <lineage>
        <taxon>Bacteria</taxon>
        <taxon>Bacillati</taxon>
        <taxon>Actinomycetota</taxon>
        <taxon>Actinomycetes</taxon>
        <taxon>Streptosporangiales</taxon>
        <taxon>Nocardiopsidaceae</taxon>
        <taxon>Lipingzhangella</taxon>
    </lineage>
</organism>
<evidence type="ECO:0000256" key="3">
    <source>
        <dbReference type="ARBA" id="ARBA00013252"/>
    </source>
</evidence>
<evidence type="ECO:0000313" key="6">
    <source>
        <dbReference type="EMBL" id="MBB4933606.1"/>
    </source>
</evidence>
<evidence type="ECO:0000313" key="7">
    <source>
        <dbReference type="Proteomes" id="UP000523007"/>
    </source>
</evidence>
<name>A0A7W7RKG6_9ACTN</name>
<dbReference type="EC" id="4.2.1.96" evidence="3"/>
<dbReference type="Pfam" id="PF10025">
    <property type="entry name" value="DUF2267"/>
    <property type="match status" value="1"/>
</dbReference>
<comment type="caution">
    <text evidence="6">The sequence shown here is derived from an EMBL/GenBank/DDBJ whole genome shotgun (WGS) entry which is preliminary data.</text>
</comment>
<dbReference type="InterPro" id="IPR018727">
    <property type="entry name" value="DUF2267"/>
</dbReference>
<dbReference type="GO" id="GO:0006729">
    <property type="term" value="P:tetrahydrobiopterin biosynthetic process"/>
    <property type="evidence" value="ECO:0007669"/>
    <property type="project" value="InterPro"/>
</dbReference>
<dbReference type="AlphaFoldDB" id="A0A7W7RKG6"/>
<gene>
    <name evidence="6" type="ORF">F4561_004426</name>
</gene>
<dbReference type="InterPro" id="IPR001533">
    <property type="entry name" value="Pterin_deHydtase"/>
</dbReference>
<accession>A0A7W7RKG6</accession>
<evidence type="ECO:0000256" key="1">
    <source>
        <dbReference type="ARBA" id="ARBA00001554"/>
    </source>
</evidence>